<reference evidence="1" key="1">
    <citation type="submission" date="2021-06" db="EMBL/GenBank/DDBJ databases">
        <title>Vibrio nov. sp., novel gut bacterium isolated from Yellow Sea oyster.</title>
        <authorList>
            <person name="Muhammad N."/>
            <person name="Nguyen T.H."/>
            <person name="Lee Y.-J."/>
            <person name="Ko J."/>
            <person name="Kim S.-G."/>
        </authorList>
    </citation>
    <scope>NUCLEOTIDE SEQUENCE</scope>
    <source>
        <strain evidence="1">OG9-811</strain>
    </source>
</reference>
<organism evidence="1 2">
    <name type="scientific">Vibrio ostreae</name>
    <dbReference type="NCBI Taxonomy" id="2841925"/>
    <lineage>
        <taxon>Bacteria</taxon>
        <taxon>Pseudomonadati</taxon>
        <taxon>Pseudomonadota</taxon>
        <taxon>Gammaproteobacteria</taxon>
        <taxon>Vibrionales</taxon>
        <taxon>Vibrionaceae</taxon>
        <taxon>Vibrio</taxon>
    </lineage>
</organism>
<gene>
    <name evidence="1" type="ORF">KNV97_17930</name>
</gene>
<dbReference type="EMBL" id="CP076643">
    <property type="protein sequence ID" value="QXO17258.1"/>
    <property type="molecule type" value="Genomic_DNA"/>
</dbReference>
<dbReference type="Proteomes" id="UP000694232">
    <property type="component" value="Chromosome 1"/>
</dbReference>
<dbReference type="Pfam" id="PF13692">
    <property type="entry name" value="Glyco_trans_1_4"/>
    <property type="match status" value="1"/>
</dbReference>
<accession>A0A975U8X8</accession>
<protein>
    <submittedName>
        <fullName evidence="1">Glycosyltransferase family 4 protein</fullName>
    </submittedName>
</protein>
<dbReference type="AlphaFoldDB" id="A0A975U8X8"/>
<name>A0A975U8X8_9VIBR</name>
<proteinExistence type="predicted"/>
<sequence length="346" mass="39435">MKTIALFRKNISNKSGTGQLIVMQMNKLKAANHDFQLYCKKGFFRTWLMARLWPQKAKVNNHRLQVARPDCTVIVDHDSSLRNADFTFIHNLISSDPAAPNEYLIWLQNSQCHIIANSAFTKHKLQQQAIAPQRISVVHPGYNHLKFNRDNKARFRLPARKALGIAADKKVIGFITSGDFKKRGLVDFLDICLNIHQQDAAVEFFVLGSHSFPAELADHPVVKLPQFHYKPKNARPEYWLSVLDIFVYPAKLEEFGMVIPEALAMDIPVITTANVGATEILPAEYRPWIHPQVDVAWFSERTASLLRDHSAYQLLVAASRIAIGYNNDDYATRTLATIQHQIEQRQ</sequence>
<dbReference type="KEGG" id="vos:KNV97_17930"/>
<keyword evidence="2" id="KW-1185">Reference proteome</keyword>
<dbReference type="CDD" id="cd03801">
    <property type="entry name" value="GT4_PimA-like"/>
    <property type="match status" value="1"/>
</dbReference>
<dbReference type="PANTHER" id="PTHR12526">
    <property type="entry name" value="GLYCOSYLTRANSFERASE"/>
    <property type="match status" value="1"/>
</dbReference>
<evidence type="ECO:0000313" key="2">
    <source>
        <dbReference type="Proteomes" id="UP000694232"/>
    </source>
</evidence>
<dbReference type="RefSeq" id="WP_218562495.1">
    <property type="nucleotide sequence ID" value="NZ_CP076643.1"/>
</dbReference>
<evidence type="ECO:0000313" key="1">
    <source>
        <dbReference type="EMBL" id="QXO17258.1"/>
    </source>
</evidence>